<feature type="domain" description="Mechanosensitive ion channel MscS C-terminal" evidence="11">
    <location>
        <begin position="668"/>
        <end position="749"/>
    </location>
</feature>
<dbReference type="PANTHER" id="PTHR30347">
    <property type="entry name" value="POTASSIUM CHANNEL RELATED"/>
    <property type="match status" value="1"/>
</dbReference>
<dbReference type="Gene3D" id="3.30.70.100">
    <property type="match status" value="1"/>
</dbReference>
<dbReference type="STRING" id="1461694.ATO9_15545"/>
<evidence type="ECO:0000313" key="12">
    <source>
        <dbReference type="EMBL" id="KGM48004.1"/>
    </source>
</evidence>
<evidence type="ECO:0000259" key="10">
    <source>
        <dbReference type="Pfam" id="PF12607"/>
    </source>
</evidence>
<dbReference type="InterPro" id="IPR006686">
    <property type="entry name" value="MscS_channel_CS"/>
</dbReference>
<evidence type="ECO:0000256" key="2">
    <source>
        <dbReference type="ARBA" id="ARBA00008017"/>
    </source>
</evidence>
<keyword evidence="5 8" id="KW-1133">Transmembrane helix</keyword>
<reference evidence="12 13" key="1">
    <citation type="journal article" date="2015" name="Antonie Van Leeuwenhoek">
        <title>Pseudooceanicola atlanticus gen. nov. sp. nov., isolated from surface seawater of the Atlantic Ocean and reclassification of Oceanicola batsensis, Oceanicola marinus, Oceanicola nitratireducens, Oceanicola nanhaiensis, Oceanicola antarcticus and Oceanicola flagellatus, as Pseudooceanicola batsensis comb. nov., Pseudooceanicola marinus comb. nov., Pseudooceanicola nitratireducens comb. nov., Pseudooceanicola nanhaiensis comb. nov., Pseudooceanicola antarcticus comb. nov., and Pseudooceanicola flagellatus comb. nov.</title>
        <authorList>
            <person name="Lai Q."/>
            <person name="Li G."/>
            <person name="Liu X."/>
            <person name="Du Y."/>
            <person name="Sun F."/>
            <person name="Shao Z."/>
        </authorList>
    </citation>
    <scope>NUCLEOTIDE SEQUENCE [LARGE SCALE GENOMIC DNA]</scope>
    <source>
        <strain evidence="12 13">22II-s11g</strain>
    </source>
</reference>
<dbReference type="InterPro" id="IPR023408">
    <property type="entry name" value="MscS_beta-dom_sf"/>
</dbReference>
<feature type="domain" description="DUF3772" evidence="10">
    <location>
        <begin position="123"/>
        <end position="168"/>
    </location>
</feature>
<comment type="caution">
    <text evidence="12">The sequence shown here is derived from an EMBL/GenBank/DDBJ whole genome shotgun (WGS) entry which is preliminary data.</text>
</comment>
<evidence type="ECO:0000313" key="13">
    <source>
        <dbReference type="Proteomes" id="UP000030004"/>
    </source>
</evidence>
<evidence type="ECO:0000256" key="7">
    <source>
        <dbReference type="SAM" id="MobiDB-lite"/>
    </source>
</evidence>
<feature type="transmembrane region" description="Helical" evidence="8">
    <location>
        <begin position="461"/>
        <end position="481"/>
    </location>
</feature>
<dbReference type="RefSeq" id="WP_043750971.1">
    <property type="nucleotide sequence ID" value="NZ_AQQX01000006.1"/>
</dbReference>
<dbReference type="PROSITE" id="PS01246">
    <property type="entry name" value="UPF0003"/>
    <property type="match status" value="1"/>
</dbReference>
<feature type="transmembrane region" description="Helical" evidence="8">
    <location>
        <begin position="198"/>
        <end position="215"/>
    </location>
</feature>
<proteinExistence type="inferred from homology"/>
<feature type="transmembrane region" description="Helical" evidence="8">
    <location>
        <begin position="272"/>
        <end position="291"/>
    </location>
</feature>
<feature type="region of interest" description="Disordered" evidence="7">
    <location>
        <begin position="762"/>
        <end position="812"/>
    </location>
</feature>
<feature type="transmembrane region" description="Helical" evidence="8">
    <location>
        <begin position="318"/>
        <end position="337"/>
    </location>
</feature>
<dbReference type="AlphaFoldDB" id="A0A0A0EC32"/>
<protein>
    <submittedName>
        <fullName evidence="12">Mechanosensitive ion channel protein MscS</fullName>
    </submittedName>
</protein>
<keyword evidence="3" id="KW-1003">Cell membrane</keyword>
<dbReference type="Pfam" id="PF21082">
    <property type="entry name" value="MS_channel_3rd"/>
    <property type="match status" value="1"/>
</dbReference>
<dbReference type="GO" id="GO:0008381">
    <property type="term" value="F:mechanosensitive monoatomic ion channel activity"/>
    <property type="evidence" value="ECO:0007669"/>
    <property type="project" value="UniProtKB-ARBA"/>
</dbReference>
<name>A0A0A0EC32_9RHOB</name>
<dbReference type="Pfam" id="PF00924">
    <property type="entry name" value="MS_channel_2nd"/>
    <property type="match status" value="1"/>
</dbReference>
<feature type="transmembrane region" description="Helical" evidence="8">
    <location>
        <begin position="576"/>
        <end position="605"/>
    </location>
</feature>
<dbReference type="Pfam" id="PF12607">
    <property type="entry name" value="DUF3772"/>
    <property type="match status" value="1"/>
</dbReference>
<feature type="transmembrane region" description="Helical" evidence="8">
    <location>
        <begin position="349"/>
        <end position="371"/>
    </location>
</feature>
<dbReference type="InterPro" id="IPR052702">
    <property type="entry name" value="MscS-like_channel"/>
</dbReference>
<feature type="transmembrane region" description="Helical" evidence="8">
    <location>
        <begin position="236"/>
        <end position="260"/>
    </location>
</feature>
<dbReference type="InterPro" id="IPR049278">
    <property type="entry name" value="MS_channel_C"/>
</dbReference>
<dbReference type="InterPro" id="IPR010920">
    <property type="entry name" value="LSM_dom_sf"/>
</dbReference>
<feature type="transmembrane region" description="Helical" evidence="8">
    <location>
        <begin position="419"/>
        <end position="440"/>
    </location>
</feature>
<evidence type="ECO:0000256" key="3">
    <source>
        <dbReference type="ARBA" id="ARBA00022475"/>
    </source>
</evidence>
<evidence type="ECO:0000256" key="6">
    <source>
        <dbReference type="ARBA" id="ARBA00023136"/>
    </source>
</evidence>
<evidence type="ECO:0000256" key="8">
    <source>
        <dbReference type="SAM" id="Phobius"/>
    </source>
</evidence>
<organism evidence="12 13">
    <name type="scientific">Pseudooceanicola atlanticus</name>
    <dbReference type="NCBI Taxonomy" id="1461694"/>
    <lineage>
        <taxon>Bacteria</taxon>
        <taxon>Pseudomonadati</taxon>
        <taxon>Pseudomonadota</taxon>
        <taxon>Alphaproteobacteria</taxon>
        <taxon>Rhodobacterales</taxon>
        <taxon>Paracoccaceae</taxon>
        <taxon>Pseudooceanicola</taxon>
    </lineage>
</organism>
<sequence length="812" mass="88416">MIRISRTFLLSLIVLIGLGFAVLAQVETPDYEAWESVATRAEEAIGNAEASDNAFESLRSELTDWRQVFLAAEAVNAAPIAAVEAQLSALGPAPEEGQEAPETREQRDRLNTRLNELRSPAQRAEVAFSRADAMIAQIDRILRDRQTNQLLELGPTPVNPVSWPPAIENFVEFFYRTALDIQTNWQNESSRTVFRQNLPATLLLLSLAAILTLRGRHWVELLVTSVQDRSRTAERWLAGLIMSLGQIVLPVLGLLLLAVAGQLTGILGPRGMVLMQSLPAAGFAFFAARWLGGRMFPRSDTFEPPLELSSNERIEGRLHSLFLGLVLLILIPLRAVRDFAGWSPEVYNVLSFPVLIVAGLSLFRMGRLLLVHARTQISAIDEPEFRYRLLSLLARAMMILAFAGPVLAGIGYFNAGEALVFPTIYTMMLLSLIVVLQRLVNEVYILFTRNREGVGEALTPVLAGFALAVGALPILALIWGARVTDLTELWGRFLTGFQIGDTRISPTDFLTFAIVFALGYLLTRLVQSALRTSVLPKTKLDAGGQNAVTSGLGYVGIFIAGIVAITSAGLDLSSLAIVAGALSVGIGFGLQNIVSNFVSGIILLIERPIAIGDWIEVGGEMGFVRDISVRSTRIETFDRTDVIVPNADLVSGKVTNWTRGNLVGRLIVPVGVAYGTDTRKVEGILQEVAEAHPMVVLNPPPFILFKGFGADSLDFEIRAILRDVTAILVVQTEMNHQIAERFHAEGIEIPFAQRDIWLRNPEALRGEPARPQTPVADVTPSERRAAAAQLDVDDMPGSDTDGDSGGEGGGDR</sequence>
<gene>
    <name evidence="12" type="ORF">ATO9_15545</name>
</gene>
<feature type="transmembrane region" description="Helical" evidence="8">
    <location>
        <begin position="547"/>
        <end position="570"/>
    </location>
</feature>
<dbReference type="PANTHER" id="PTHR30347:SF1">
    <property type="entry name" value="MECHANOSENSITIVE CHANNEL MSCK"/>
    <property type="match status" value="1"/>
</dbReference>
<dbReference type="InterPro" id="IPR011014">
    <property type="entry name" value="MscS_channel_TM-2"/>
</dbReference>
<dbReference type="InterPro" id="IPR022249">
    <property type="entry name" value="DUF3772"/>
</dbReference>
<dbReference type="EMBL" id="AQQX01000006">
    <property type="protein sequence ID" value="KGM48004.1"/>
    <property type="molecule type" value="Genomic_DNA"/>
</dbReference>
<keyword evidence="4 8" id="KW-0812">Transmembrane</keyword>
<feature type="transmembrane region" description="Helical" evidence="8">
    <location>
        <begin position="392"/>
        <end position="413"/>
    </location>
</feature>
<evidence type="ECO:0000259" key="9">
    <source>
        <dbReference type="Pfam" id="PF00924"/>
    </source>
</evidence>
<dbReference type="eggNOG" id="COG3264">
    <property type="taxonomic scope" value="Bacteria"/>
</dbReference>
<dbReference type="InterPro" id="IPR006685">
    <property type="entry name" value="MscS_channel_2nd"/>
</dbReference>
<feature type="transmembrane region" description="Helical" evidence="8">
    <location>
        <begin position="509"/>
        <end position="526"/>
    </location>
</feature>
<dbReference type="Proteomes" id="UP000030004">
    <property type="component" value="Unassembled WGS sequence"/>
</dbReference>
<dbReference type="SUPFAM" id="SSF82689">
    <property type="entry name" value="Mechanosensitive channel protein MscS (YggB), C-terminal domain"/>
    <property type="match status" value="1"/>
</dbReference>
<dbReference type="Gene3D" id="2.30.30.60">
    <property type="match status" value="1"/>
</dbReference>
<dbReference type="SUPFAM" id="SSF82861">
    <property type="entry name" value="Mechanosensitive channel protein MscS (YggB), transmembrane region"/>
    <property type="match status" value="1"/>
</dbReference>
<evidence type="ECO:0000256" key="1">
    <source>
        <dbReference type="ARBA" id="ARBA00004651"/>
    </source>
</evidence>
<evidence type="ECO:0000259" key="11">
    <source>
        <dbReference type="Pfam" id="PF21082"/>
    </source>
</evidence>
<dbReference type="SUPFAM" id="SSF50182">
    <property type="entry name" value="Sm-like ribonucleoproteins"/>
    <property type="match status" value="1"/>
</dbReference>
<evidence type="ECO:0000256" key="4">
    <source>
        <dbReference type="ARBA" id="ARBA00022692"/>
    </source>
</evidence>
<evidence type="ECO:0000256" key="5">
    <source>
        <dbReference type="ARBA" id="ARBA00022989"/>
    </source>
</evidence>
<dbReference type="Gene3D" id="1.10.287.1260">
    <property type="match status" value="1"/>
</dbReference>
<accession>A0A0A0EC32</accession>
<keyword evidence="6 8" id="KW-0472">Membrane</keyword>
<dbReference type="InterPro" id="IPR011066">
    <property type="entry name" value="MscS_channel_C_sf"/>
</dbReference>
<keyword evidence="13" id="KW-1185">Reference proteome</keyword>
<comment type="subcellular location">
    <subcellularLocation>
        <location evidence="1">Cell membrane</location>
        <topology evidence="1">Multi-pass membrane protein</topology>
    </subcellularLocation>
</comment>
<feature type="compositionally biased region" description="Acidic residues" evidence="7">
    <location>
        <begin position="791"/>
        <end position="804"/>
    </location>
</feature>
<feature type="domain" description="Mechanosensitive ion channel MscS" evidence="9">
    <location>
        <begin position="592"/>
        <end position="659"/>
    </location>
</feature>
<comment type="similarity">
    <text evidence="2">Belongs to the MscS (TC 1.A.23) family.</text>
</comment>
<dbReference type="GO" id="GO:0005886">
    <property type="term" value="C:plasma membrane"/>
    <property type="evidence" value="ECO:0007669"/>
    <property type="project" value="UniProtKB-SubCell"/>
</dbReference>